<comment type="similarity">
    <text evidence="2">Belongs to the UPF0283 family.</text>
</comment>
<evidence type="ECO:0000256" key="5">
    <source>
        <dbReference type="ARBA" id="ARBA00022692"/>
    </source>
</evidence>
<comment type="subcellular location">
    <subcellularLocation>
        <location evidence="1">Cell inner membrane</location>
        <topology evidence="1">Multi-pass membrane protein</topology>
    </subcellularLocation>
</comment>
<comment type="caution">
    <text evidence="10">The sequence shown here is derived from an EMBL/GenBank/DDBJ whole genome shotgun (WGS) entry which is preliminary data.</text>
</comment>
<feature type="transmembrane region" description="Helical" evidence="9">
    <location>
        <begin position="63"/>
        <end position="85"/>
    </location>
</feature>
<evidence type="ECO:0000256" key="1">
    <source>
        <dbReference type="ARBA" id="ARBA00004429"/>
    </source>
</evidence>
<evidence type="ECO:0000256" key="8">
    <source>
        <dbReference type="SAM" id="MobiDB-lite"/>
    </source>
</evidence>
<evidence type="ECO:0000313" key="11">
    <source>
        <dbReference type="Proteomes" id="UP001161422"/>
    </source>
</evidence>
<dbReference type="InterPro" id="IPR006507">
    <property type="entry name" value="UPF0283"/>
</dbReference>
<accession>A0AA37RRL6</accession>
<evidence type="ECO:0000256" key="2">
    <source>
        <dbReference type="ARBA" id="ARBA00008255"/>
    </source>
</evidence>
<dbReference type="AlphaFoldDB" id="A0AA37RRL6"/>
<evidence type="ECO:0000256" key="3">
    <source>
        <dbReference type="ARBA" id="ARBA00022475"/>
    </source>
</evidence>
<keyword evidence="4" id="KW-0997">Cell inner membrane</keyword>
<evidence type="ECO:0000256" key="4">
    <source>
        <dbReference type="ARBA" id="ARBA00022519"/>
    </source>
</evidence>
<proteinExistence type="inferred from homology"/>
<evidence type="ECO:0000256" key="7">
    <source>
        <dbReference type="ARBA" id="ARBA00023136"/>
    </source>
</evidence>
<reference evidence="10" key="1">
    <citation type="journal article" date="2014" name="Int. J. Syst. Evol. Microbiol.">
        <title>Complete genome sequence of Corynebacterium casei LMG S-19264T (=DSM 44701T), isolated from a smear-ripened cheese.</title>
        <authorList>
            <consortium name="US DOE Joint Genome Institute (JGI-PGF)"/>
            <person name="Walter F."/>
            <person name="Albersmeier A."/>
            <person name="Kalinowski J."/>
            <person name="Ruckert C."/>
        </authorList>
    </citation>
    <scope>NUCLEOTIDE SEQUENCE</scope>
    <source>
        <strain evidence="10">NBRC 101628</strain>
    </source>
</reference>
<dbReference type="Proteomes" id="UP001161422">
    <property type="component" value="Unassembled WGS sequence"/>
</dbReference>
<evidence type="ECO:0008006" key="12">
    <source>
        <dbReference type="Google" id="ProtNLM"/>
    </source>
</evidence>
<keyword evidence="3" id="KW-1003">Cell membrane</keyword>
<keyword evidence="11" id="KW-1185">Reference proteome</keyword>
<protein>
    <recommendedName>
        <fullName evidence="12">TIGR01620 family protein</fullName>
    </recommendedName>
</protein>
<feature type="region of interest" description="Disordered" evidence="8">
    <location>
        <begin position="1"/>
        <end position="21"/>
    </location>
</feature>
<gene>
    <name evidence="10" type="ORF">GCM10007895_01390</name>
</gene>
<reference evidence="10" key="2">
    <citation type="submission" date="2023-01" db="EMBL/GenBank/DDBJ databases">
        <title>Draft genome sequence of Paraferrimonas sedimenticola strain NBRC 101628.</title>
        <authorList>
            <person name="Sun Q."/>
            <person name="Mori K."/>
        </authorList>
    </citation>
    <scope>NUCLEOTIDE SEQUENCE</scope>
    <source>
        <strain evidence="10">NBRC 101628</strain>
    </source>
</reference>
<name>A0AA37RRL6_9GAMM</name>
<keyword evidence="5 9" id="KW-0812">Transmembrane</keyword>
<dbReference type="PANTHER" id="PTHR39342">
    <property type="entry name" value="UPF0283 MEMBRANE PROTEIN YCJF"/>
    <property type="match status" value="1"/>
</dbReference>
<organism evidence="10 11">
    <name type="scientific">Paraferrimonas sedimenticola</name>
    <dbReference type="NCBI Taxonomy" id="375674"/>
    <lineage>
        <taxon>Bacteria</taxon>
        <taxon>Pseudomonadati</taxon>
        <taxon>Pseudomonadota</taxon>
        <taxon>Gammaproteobacteria</taxon>
        <taxon>Alteromonadales</taxon>
        <taxon>Ferrimonadaceae</taxon>
        <taxon>Paraferrimonas</taxon>
    </lineage>
</organism>
<evidence type="ECO:0000256" key="6">
    <source>
        <dbReference type="ARBA" id="ARBA00022989"/>
    </source>
</evidence>
<feature type="transmembrane region" description="Helical" evidence="9">
    <location>
        <begin position="91"/>
        <end position="110"/>
    </location>
</feature>
<dbReference type="InterPro" id="IPR021147">
    <property type="entry name" value="DUF697"/>
</dbReference>
<sequence length="352" mass="38793">MSQPQKPLRFDIEPQAKVETQTASRFDDAVVGQLEPEHPITPLQIDDPLETQAPPKRRRGLKLLLLLIACVLGVELVDTLMQAWQTSPWRFGLYASAVGLALGLAGRAAWREWRLLRQLKQVEQNQGAAQRMQTSVQHGEVSDWLAKQPLSKVYPKAYQRFGELVQPHHNDAEQLALFEKVVLHEADERAQKQVARFAGEAALLLAASPLAALDMALILWRNQRMIDQVAQSYGVKLGYASRLRLVRGIVRNIIYAGASEIATDVGSQFVSAELSGKLSARVAQGLGGGLLTARLGHKAMALCRPVEFSSESRPKMTQVQAKLLTQLGELAGQGFKAERASKQKVKANKVDS</sequence>
<keyword evidence="7 9" id="KW-0472">Membrane</keyword>
<feature type="transmembrane region" description="Helical" evidence="9">
    <location>
        <begin position="201"/>
        <end position="220"/>
    </location>
</feature>
<dbReference type="PANTHER" id="PTHR39342:SF1">
    <property type="entry name" value="UPF0283 MEMBRANE PROTEIN YCJF"/>
    <property type="match status" value="1"/>
</dbReference>
<evidence type="ECO:0000313" key="10">
    <source>
        <dbReference type="EMBL" id="GLP94833.1"/>
    </source>
</evidence>
<dbReference type="Pfam" id="PF05128">
    <property type="entry name" value="DUF697"/>
    <property type="match status" value="1"/>
</dbReference>
<dbReference type="EMBL" id="BSNC01000001">
    <property type="protein sequence ID" value="GLP94833.1"/>
    <property type="molecule type" value="Genomic_DNA"/>
</dbReference>
<dbReference type="RefSeq" id="WP_095506200.1">
    <property type="nucleotide sequence ID" value="NZ_BSNC01000001.1"/>
</dbReference>
<dbReference type="GO" id="GO:0005886">
    <property type="term" value="C:plasma membrane"/>
    <property type="evidence" value="ECO:0007669"/>
    <property type="project" value="UniProtKB-SubCell"/>
</dbReference>
<keyword evidence="6 9" id="KW-1133">Transmembrane helix</keyword>
<evidence type="ECO:0000256" key="9">
    <source>
        <dbReference type="SAM" id="Phobius"/>
    </source>
</evidence>
<dbReference type="NCBIfam" id="TIGR01620">
    <property type="entry name" value="hyp_HI0043"/>
    <property type="match status" value="1"/>
</dbReference>